<dbReference type="Gene3D" id="1.20.5.340">
    <property type="match status" value="1"/>
</dbReference>
<dbReference type="AlphaFoldDB" id="A0A202EDF4"/>
<keyword evidence="3" id="KW-0472">Membrane</keyword>
<dbReference type="RefSeq" id="WP_087714198.1">
    <property type="nucleotide sequence ID" value="NZ_MWPH01000001.1"/>
</dbReference>
<dbReference type="SUPFAM" id="SSF46579">
    <property type="entry name" value="Prefoldin"/>
    <property type="match status" value="1"/>
</dbReference>
<feature type="compositionally biased region" description="Low complexity" evidence="2">
    <location>
        <begin position="43"/>
        <end position="60"/>
    </location>
</feature>
<dbReference type="EMBL" id="MWPH01000001">
    <property type="protein sequence ID" value="OVE86259.1"/>
    <property type="molecule type" value="Genomic_DNA"/>
</dbReference>
<keyword evidence="1" id="KW-0175">Coiled coil</keyword>
<feature type="coiled-coil region" evidence="1">
    <location>
        <begin position="394"/>
        <end position="632"/>
    </location>
</feature>
<feature type="compositionally biased region" description="Polar residues" evidence="2">
    <location>
        <begin position="310"/>
        <end position="324"/>
    </location>
</feature>
<dbReference type="Proteomes" id="UP000196084">
    <property type="component" value="Unassembled WGS sequence"/>
</dbReference>
<dbReference type="Pfam" id="PF25216">
    <property type="entry name" value="Volactin"/>
    <property type="match status" value="1"/>
</dbReference>
<sequence>MAYGLDLGPDAVRAARDTGRGMEIDTSPLGDGGACDTGSAGAVEGTEQTQTVGQTGETGEPISMDTLEAAVDSVLTLESGAETLCYAIPDPVGTNDVAATRYREAVDAATAAHDISLTAIDRGFAVIYDQLSADKFTGLGVYLGRQTTTVSLAYYGVPALSFSLPIGSEWVLEQATAECGAARETVAETLETFALDPDTTGEIEQALAQAYDAVIASILEELLERADDGTVQESVAVPVAVAGSGAVDGLEFLIGGRFDAAPLPFSIRGVRFAEAPTESAVRGAATAAADGVDGTIEWDELETTAEPDTESTNSSASGGDTETALTFDDGAATAADPSDKAIDDLFDRLGDRDAELEALRDDLESVDSSLTTTLEGLSDRTAAVEAELEETASTAASETELNALEDEVSTLEEALDRLEDDLESRQEAHEAHVGAVDDRLAETVTTDDLETLEDRLADLAQTVDDDTLTETVETLEDDLETLDRRFETQSSQFESQEARLEGVSGRLEELTTRIDAIAGDLDDERDARETQLEEIERVVETGLEDVEDSLTADLESAETRTAALEEELEATTATVSDVTDEIETLESSVEDLDERTAAAPTDVDLERVEAPIDALEAEISGLETRIEERHDKHTDLAETVETLESTVEELPDEGTVVTATAHSAVTDRIGALEDDAETRAERLEEHADQLTALDETADRVAALAEQVDTVATQTDTSDIESTLTDLETRLESVADQQPSAETISALEDRVSTLEEGHAETPATADVATQTEFETLQTELESVRSRVSEMDEADDDALDGPSLVQPIAAGGGSAGLVAGFVAILGGSGMVGAGALIGGALVLIGAIATARKQ</sequence>
<evidence type="ECO:0000313" key="5">
    <source>
        <dbReference type="Proteomes" id="UP000196084"/>
    </source>
</evidence>
<comment type="caution">
    <text evidence="4">The sequence shown here is derived from an EMBL/GenBank/DDBJ whole genome shotgun (WGS) entry which is preliminary data.</text>
</comment>
<dbReference type="Gene3D" id="1.10.287.1490">
    <property type="match status" value="1"/>
</dbReference>
<proteinExistence type="predicted"/>
<keyword evidence="3" id="KW-0812">Transmembrane</keyword>
<dbReference type="PANTHER" id="PTHR19327">
    <property type="entry name" value="GOLGIN"/>
    <property type="match status" value="1"/>
</dbReference>
<name>A0A202EDF4_9EURY</name>
<protein>
    <recommendedName>
        <fullName evidence="6">Chromosome segregation ATPase</fullName>
    </recommendedName>
</protein>
<gene>
    <name evidence="4" type="ORF">B2G88_05605</name>
</gene>
<dbReference type="OrthoDB" id="170814at2157"/>
<keyword evidence="3" id="KW-1133">Transmembrane helix</keyword>
<evidence type="ECO:0000256" key="3">
    <source>
        <dbReference type="SAM" id="Phobius"/>
    </source>
</evidence>
<evidence type="ECO:0000256" key="1">
    <source>
        <dbReference type="SAM" id="Coils"/>
    </source>
</evidence>
<feature type="region of interest" description="Disordered" evidence="2">
    <location>
        <begin position="38"/>
        <end position="60"/>
    </location>
</feature>
<dbReference type="InterPro" id="IPR057363">
    <property type="entry name" value="Volactin"/>
</dbReference>
<evidence type="ECO:0000313" key="4">
    <source>
        <dbReference type="EMBL" id="OVE86259.1"/>
    </source>
</evidence>
<evidence type="ECO:0000256" key="2">
    <source>
        <dbReference type="SAM" id="MobiDB-lite"/>
    </source>
</evidence>
<feature type="region of interest" description="Disordered" evidence="2">
    <location>
        <begin position="303"/>
        <end position="324"/>
    </location>
</feature>
<evidence type="ECO:0008006" key="6">
    <source>
        <dbReference type="Google" id="ProtNLM"/>
    </source>
</evidence>
<organism evidence="4 5">
    <name type="scientific">Natronolimnobius baerhuensis</name>
    <dbReference type="NCBI Taxonomy" id="253108"/>
    <lineage>
        <taxon>Archaea</taxon>
        <taxon>Methanobacteriati</taxon>
        <taxon>Methanobacteriota</taxon>
        <taxon>Stenosarchaea group</taxon>
        <taxon>Halobacteria</taxon>
        <taxon>Halobacteriales</taxon>
        <taxon>Natrialbaceae</taxon>
        <taxon>Natronolimnobius</taxon>
    </lineage>
</organism>
<feature type="transmembrane region" description="Helical" evidence="3">
    <location>
        <begin position="815"/>
        <end position="848"/>
    </location>
</feature>
<reference evidence="4 5" key="1">
    <citation type="submission" date="2017-02" db="EMBL/GenBank/DDBJ databases">
        <title>Natronthermophilus aegyptiacus gen. nov.,sp. nov., an aerobic, extremely halophilic alkalithermophilic archaeon isolated from the athalassohaline Wadi An Natrun, Egypt.</title>
        <authorList>
            <person name="Zhao B."/>
        </authorList>
    </citation>
    <scope>NUCLEOTIDE SEQUENCE [LARGE SCALE GENOMIC DNA]</scope>
    <source>
        <strain evidence="4 5">CGMCC 1.3597</strain>
    </source>
</reference>
<keyword evidence="5" id="KW-1185">Reference proteome</keyword>
<dbReference type="PANTHER" id="PTHR19327:SF0">
    <property type="entry name" value="GOLGIN SUBFAMILY A MEMBER 4"/>
    <property type="match status" value="1"/>
</dbReference>
<accession>A0A202EDF4</accession>